<evidence type="ECO:0008006" key="3">
    <source>
        <dbReference type="Google" id="ProtNLM"/>
    </source>
</evidence>
<gene>
    <name evidence="1" type="ORF">S1001342_02442</name>
</gene>
<evidence type="ECO:0000313" key="2">
    <source>
        <dbReference type="Proteomes" id="UP000196205"/>
    </source>
</evidence>
<sequence>MLYRVMFRDKIAELLRKTTDAGQSVFTHRTAPVKPEMLPVIFVAIPSETGTSFGRAQPGFNKIVKVEVVAKVAGGTPEQVRENMDQIAEQIEMAVMCDQDLQRFISQVTDFNLEQGLLDDAEDHLGAVKITFGLEYQQDYPVNGVDLQEITGRVVTADEGVTAPGLRVDFPQ</sequence>
<dbReference type="InterPro" id="IPR038512">
    <property type="entry name" value="GpU-like_sf"/>
</dbReference>
<reference evidence="1 2" key="1">
    <citation type="submission" date="2017-05" db="EMBL/GenBank/DDBJ databases">
        <title>Genome sequence of Acetobacter pasteurianus subsp. pasteurianus strain SRCM101342.</title>
        <authorList>
            <person name="Cho S.H."/>
        </authorList>
    </citation>
    <scope>NUCLEOTIDE SEQUENCE [LARGE SCALE GENOMIC DNA]</scope>
    <source>
        <strain evidence="1 2">SRCM101342</strain>
    </source>
</reference>
<dbReference type="Proteomes" id="UP000196205">
    <property type="component" value="Chromosome"/>
</dbReference>
<protein>
    <recommendedName>
        <fullName evidence="3">Phage protein</fullName>
    </recommendedName>
</protein>
<accession>A0A1Y0Y5J9</accession>
<dbReference type="Gene3D" id="3.30.70.1700">
    <property type="entry name" value="Phage minor tail protein U"/>
    <property type="match status" value="1"/>
</dbReference>
<evidence type="ECO:0000313" key="1">
    <source>
        <dbReference type="EMBL" id="ARW48741.1"/>
    </source>
</evidence>
<name>A0A1Y0Y5J9_ACEPA</name>
<dbReference type="AlphaFoldDB" id="A0A1Y0Y5J9"/>
<organism evidence="1 2">
    <name type="scientific">Acetobacter pasteurianus subsp. pasteurianus</name>
    <dbReference type="NCBI Taxonomy" id="481145"/>
    <lineage>
        <taxon>Bacteria</taxon>
        <taxon>Pseudomonadati</taxon>
        <taxon>Pseudomonadota</taxon>
        <taxon>Alphaproteobacteria</taxon>
        <taxon>Acetobacterales</taxon>
        <taxon>Acetobacteraceae</taxon>
        <taxon>Acetobacter</taxon>
    </lineage>
</organism>
<dbReference type="EMBL" id="CP021509">
    <property type="protein sequence ID" value="ARW48741.1"/>
    <property type="molecule type" value="Genomic_DNA"/>
</dbReference>
<proteinExistence type="predicted"/>